<dbReference type="AlphaFoldDB" id="A0A7X5N3A8"/>
<dbReference type="EMBL" id="JAAGYU010001266">
    <property type="protein sequence ID" value="NEL80124.1"/>
    <property type="molecule type" value="Genomic_DNA"/>
</dbReference>
<gene>
    <name evidence="4" type="ORF">G3W61_28235</name>
</gene>
<accession>A0A7X5N3A8</accession>
<dbReference type="Proteomes" id="UP000471082">
    <property type="component" value="Unassembled WGS sequence"/>
</dbReference>
<dbReference type="GO" id="GO:0000155">
    <property type="term" value="F:phosphorelay sensor kinase activity"/>
    <property type="evidence" value="ECO:0007669"/>
    <property type="project" value="InterPro"/>
</dbReference>
<name>A0A7X5N3A8_XANPE</name>
<dbReference type="Gene3D" id="1.10.287.130">
    <property type="match status" value="1"/>
</dbReference>
<evidence type="ECO:0000259" key="3">
    <source>
        <dbReference type="SMART" id="SM00388"/>
    </source>
</evidence>
<dbReference type="SMART" id="SM00388">
    <property type="entry name" value="HisKA"/>
    <property type="match status" value="1"/>
</dbReference>
<feature type="domain" description="Signal transduction histidine kinase dimerisation/phosphoacceptor" evidence="3">
    <location>
        <begin position="39"/>
        <end position="107"/>
    </location>
</feature>
<sequence>LAEQQLRQLTETLEERVRERSAALLLAEEKLRQSQKMEAVGQLTGGLAHDFNNLLTAISVGLELLQTRIEQGKYDRLERYVEMAQSSAARATALTQRLLAFSRRQTLAPTALEVQALVQGMHDIIARTLGPSIALQLR</sequence>
<dbReference type="Pfam" id="PF00512">
    <property type="entry name" value="HisKA"/>
    <property type="match status" value="1"/>
</dbReference>
<organism evidence="4 5">
    <name type="scientific">Xanthomonas perforans</name>
    <dbReference type="NCBI Taxonomy" id="442694"/>
    <lineage>
        <taxon>Bacteria</taxon>
        <taxon>Pseudomonadati</taxon>
        <taxon>Pseudomonadota</taxon>
        <taxon>Gammaproteobacteria</taxon>
        <taxon>Lysobacterales</taxon>
        <taxon>Lysobacteraceae</taxon>
        <taxon>Xanthomonas</taxon>
    </lineage>
</organism>
<evidence type="ECO:0000313" key="5">
    <source>
        <dbReference type="Proteomes" id="UP000471082"/>
    </source>
</evidence>
<evidence type="ECO:0000313" key="4">
    <source>
        <dbReference type="EMBL" id="NEL80124.1"/>
    </source>
</evidence>
<keyword evidence="4" id="KW-0418">Kinase</keyword>
<dbReference type="InterPro" id="IPR003661">
    <property type="entry name" value="HisK_dim/P_dom"/>
</dbReference>
<dbReference type="EC" id="2.7.13.3" evidence="2"/>
<dbReference type="PANTHER" id="PTHR43065:SF42">
    <property type="entry name" value="TWO-COMPONENT SENSOR PPRA"/>
    <property type="match status" value="1"/>
</dbReference>
<comment type="caution">
    <text evidence="4">The sequence shown here is derived from an EMBL/GenBank/DDBJ whole genome shotgun (WGS) entry which is preliminary data.</text>
</comment>
<evidence type="ECO:0000256" key="1">
    <source>
        <dbReference type="ARBA" id="ARBA00000085"/>
    </source>
</evidence>
<dbReference type="SUPFAM" id="SSF47384">
    <property type="entry name" value="Homodimeric domain of signal transducing histidine kinase"/>
    <property type="match status" value="1"/>
</dbReference>
<comment type="catalytic activity">
    <reaction evidence="1">
        <text>ATP + protein L-histidine = ADP + protein N-phospho-L-histidine.</text>
        <dbReference type="EC" id="2.7.13.3"/>
    </reaction>
</comment>
<reference evidence="4 5" key="1">
    <citation type="submission" date="2019-11" db="EMBL/GenBank/DDBJ databases">
        <title>Genome-resolved metagenomics to study the prevalence of co-infection and intraspecific heterogeneity among plant pathogen metapopulations.</title>
        <authorList>
            <person name="Newberry E."/>
            <person name="Bhandari R."/>
            <person name="Kemble J."/>
            <person name="Sikora E."/>
            <person name="Potnis N."/>
        </authorList>
    </citation>
    <scope>NUCLEOTIDE SEQUENCE [LARGE SCALE GENOMIC DNA]</scope>
    <source>
        <strain evidence="4">Xp_Tom_Tuscaloosa_18b</strain>
    </source>
</reference>
<dbReference type="CDD" id="cd00082">
    <property type="entry name" value="HisKA"/>
    <property type="match status" value="1"/>
</dbReference>
<protein>
    <recommendedName>
        <fullName evidence="2">histidine kinase</fullName>
        <ecNumber evidence="2">2.7.13.3</ecNumber>
    </recommendedName>
</protein>
<feature type="non-terminal residue" evidence="4">
    <location>
        <position position="138"/>
    </location>
</feature>
<dbReference type="PANTHER" id="PTHR43065">
    <property type="entry name" value="SENSOR HISTIDINE KINASE"/>
    <property type="match status" value="1"/>
</dbReference>
<dbReference type="InterPro" id="IPR036097">
    <property type="entry name" value="HisK_dim/P_sf"/>
</dbReference>
<keyword evidence="4" id="KW-0808">Transferase</keyword>
<feature type="non-terminal residue" evidence="4">
    <location>
        <position position="1"/>
    </location>
</feature>
<evidence type="ECO:0000256" key="2">
    <source>
        <dbReference type="ARBA" id="ARBA00012438"/>
    </source>
</evidence>
<proteinExistence type="predicted"/>